<comment type="subcellular location">
    <subcellularLocation>
        <location evidence="1">Nucleus</location>
    </subcellularLocation>
</comment>
<keyword evidence="3" id="KW-0597">Phosphoprotein</keyword>
<dbReference type="Proteomes" id="UP000694890">
    <property type="component" value="Linkage group LG9"/>
</dbReference>
<evidence type="ECO:0000256" key="5">
    <source>
        <dbReference type="ARBA" id="ARBA00022843"/>
    </source>
</evidence>
<dbReference type="CDD" id="cd08713">
    <property type="entry name" value="RGS_RGS3"/>
    <property type="match status" value="1"/>
</dbReference>
<dbReference type="InterPro" id="IPR036305">
    <property type="entry name" value="RGS_sf"/>
</dbReference>
<feature type="compositionally biased region" description="Basic and acidic residues" evidence="9">
    <location>
        <begin position="638"/>
        <end position="662"/>
    </location>
</feature>
<dbReference type="PROSITE" id="PS50106">
    <property type="entry name" value="PDZ"/>
    <property type="match status" value="1"/>
</dbReference>
<dbReference type="Pfam" id="PF00615">
    <property type="entry name" value="RGS"/>
    <property type="match status" value="1"/>
</dbReference>
<keyword evidence="5" id="KW-0832">Ubl conjugation</keyword>
<evidence type="ECO:0000256" key="1">
    <source>
        <dbReference type="ARBA" id="ARBA00004123"/>
    </source>
</evidence>
<feature type="compositionally biased region" description="Low complexity" evidence="9">
    <location>
        <begin position="352"/>
        <end position="381"/>
    </location>
</feature>
<protein>
    <recommendedName>
        <fullName evidence="8">Regulator of G-protein signaling 3</fullName>
    </recommendedName>
</protein>
<dbReference type="GO" id="GO:0005886">
    <property type="term" value="C:plasma membrane"/>
    <property type="evidence" value="ECO:0007669"/>
    <property type="project" value="UniProtKB-ARBA"/>
</dbReference>
<feature type="region of interest" description="Disordered" evidence="9">
    <location>
        <begin position="568"/>
        <end position="821"/>
    </location>
</feature>
<dbReference type="InterPro" id="IPR016137">
    <property type="entry name" value="RGS"/>
</dbReference>
<keyword evidence="6" id="KW-0539">Nucleus</keyword>
<comment type="function">
    <text evidence="7">Down-regulates signaling from heterotrimeric G-proteins by increasing the GTPase activity of the alpha subunits, thereby driving them into their inactive GDP-bound form. Down-regulates G-protein-mediated release of inositol phosphates and activation of MAP kinases.</text>
</comment>
<feature type="compositionally biased region" description="Acidic residues" evidence="9">
    <location>
        <begin position="678"/>
        <end position="696"/>
    </location>
</feature>
<dbReference type="InterPro" id="IPR024066">
    <property type="entry name" value="RGS_subdom1/3"/>
</dbReference>
<dbReference type="SUPFAM" id="SSF50729">
    <property type="entry name" value="PH domain-like"/>
    <property type="match status" value="1"/>
</dbReference>
<dbReference type="CTD" id="445235"/>
<dbReference type="KEGG" id="lcf:108874457"/>
<feature type="region of interest" description="Disordered" evidence="9">
    <location>
        <begin position="908"/>
        <end position="930"/>
    </location>
</feature>
<dbReference type="SUPFAM" id="SSF48097">
    <property type="entry name" value="Regulator of G-protein signaling, RGS"/>
    <property type="match status" value="1"/>
</dbReference>
<dbReference type="FunFam" id="1.10.167.10:FF:000001">
    <property type="entry name" value="Putative regulator of g-protein signaling 12"/>
    <property type="match status" value="1"/>
</dbReference>
<dbReference type="FunFam" id="1.10.196.10:FF:000001">
    <property type="entry name" value="Regulator of G-protein signaling 8"/>
    <property type="match status" value="1"/>
</dbReference>
<dbReference type="GeneID" id="108874457"/>
<evidence type="ECO:0000256" key="7">
    <source>
        <dbReference type="ARBA" id="ARBA00055005"/>
    </source>
</evidence>
<dbReference type="SMART" id="SM00228">
    <property type="entry name" value="PDZ"/>
    <property type="match status" value="1"/>
</dbReference>
<dbReference type="Pfam" id="PF00595">
    <property type="entry name" value="PDZ"/>
    <property type="match status" value="1"/>
</dbReference>
<feature type="compositionally biased region" description="Gly residues" evidence="9">
    <location>
        <begin position="322"/>
        <end position="351"/>
    </location>
</feature>
<evidence type="ECO:0000313" key="12">
    <source>
        <dbReference type="Proteomes" id="UP000694890"/>
    </source>
</evidence>
<evidence type="ECO:0000256" key="9">
    <source>
        <dbReference type="SAM" id="MobiDB-lite"/>
    </source>
</evidence>
<organism evidence="12 13">
    <name type="scientific">Lates calcarifer</name>
    <name type="common">Barramundi</name>
    <name type="synonym">Holocentrus calcarifer</name>
    <dbReference type="NCBI Taxonomy" id="8187"/>
    <lineage>
        <taxon>Eukaryota</taxon>
        <taxon>Metazoa</taxon>
        <taxon>Chordata</taxon>
        <taxon>Craniata</taxon>
        <taxon>Vertebrata</taxon>
        <taxon>Euteleostomi</taxon>
        <taxon>Actinopterygii</taxon>
        <taxon>Neopterygii</taxon>
        <taxon>Teleostei</taxon>
        <taxon>Neoteleostei</taxon>
        <taxon>Acanthomorphata</taxon>
        <taxon>Carangaria</taxon>
        <taxon>Carangaria incertae sedis</taxon>
        <taxon>Centropomidae</taxon>
        <taxon>Lates</taxon>
    </lineage>
</organism>
<evidence type="ECO:0000256" key="6">
    <source>
        <dbReference type="ARBA" id="ARBA00023242"/>
    </source>
</evidence>
<feature type="domain" description="PDZ" evidence="10">
    <location>
        <begin position="87"/>
        <end position="164"/>
    </location>
</feature>
<feature type="region of interest" description="Disordered" evidence="9">
    <location>
        <begin position="172"/>
        <end position="214"/>
    </location>
</feature>
<dbReference type="InterPro" id="IPR036034">
    <property type="entry name" value="PDZ_sf"/>
</dbReference>
<dbReference type="SUPFAM" id="SSF50156">
    <property type="entry name" value="PDZ domain-like"/>
    <property type="match status" value="1"/>
</dbReference>
<dbReference type="PANTHER" id="PTHR46848">
    <property type="entry name" value="REGULATOR OF G-PROTEIN SIGNALING 3"/>
    <property type="match status" value="1"/>
</dbReference>
<proteinExistence type="predicted"/>
<keyword evidence="2" id="KW-0488">Methylation</keyword>
<feature type="region of interest" description="Disordered" evidence="9">
    <location>
        <begin position="315"/>
        <end position="381"/>
    </location>
</feature>
<dbReference type="GO" id="GO:0005634">
    <property type="term" value="C:nucleus"/>
    <property type="evidence" value="ECO:0007669"/>
    <property type="project" value="UniProtKB-SubCell"/>
</dbReference>
<dbReference type="Gene3D" id="1.10.167.10">
    <property type="entry name" value="Regulator of G-protein Signalling 4, domain 2"/>
    <property type="match status" value="1"/>
</dbReference>
<dbReference type="InterPro" id="IPR034951">
    <property type="entry name" value="RGS_RGS3"/>
</dbReference>
<keyword evidence="4" id="KW-0734">Signal transduction inhibitor</keyword>
<dbReference type="SMART" id="SM00315">
    <property type="entry name" value="RGS"/>
    <property type="match status" value="1"/>
</dbReference>
<dbReference type="InterPro" id="IPR044926">
    <property type="entry name" value="RGS_subdomain_2"/>
</dbReference>
<accession>A0AAJ7LC80</accession>
<evidence type="ECO:0000256" key="3">
    <source>
        <dbReference type="ARBA" id="ARBA00022553"/>
    </source>
</evidence>
<evidence type="ECO:0000259" key="10">
    <source>
        <dbReference type="PROSITE" id="PS50106"/>
    </source>
</evidence>
<dbReference type="InterPro" id="IPR001478">
    <property type="entry name" value="PDZ"/>
</dbReference>
<dbReference type="Gene3D" id="1.10.196.10">
    <property type="match status" value="1"/>
</dbReference>
<dbReference type="CDD" id="cd06711">
    <property type="entry name" value="PDZ_RGS3-like"/>
    <property type="match status" value="1"/>
</dbReference>
<feature type="compositionally biased region" description="Acidic residues" evidence="9">
    <location>
        <begin position="748"/>
        <end position="772"/>
    </location>
</feature>
<evidence type="ECO:0000256" key="4">
    <source>
        <dbReference type="ARBA" id="ARBA00022700"/>
    </source>
</evidence>
<dbReference type="FunFam" id="1.10.196.10:FF:000003">
    <property type="entry name" value="regulator of G-protein signaling 3 isoform X1"/>
    <property type="match status" value="1"/>
</dbReference>
<evidence type="ECO:0000256" key="2">
    <source>
        <dbReference type="ARBA" id="ARBA00022481"/>
    </source>
</evidence>
<feature type="region of interest" description="Disordered" evidence="9">
    <location>
        <begin position="1"/>
        <end position="24"/>
    </location>
</feature>
<reference evidence="13" key="1">
    <citation type="submission" date="2025-08" db="UniProtKB">
        <authorList>
            <consortium name="RefSeq"/>
        </authorList>
    </citation>
    <scope>IDENTIFICATION</scope>
    <source>
        <tissue evidence="13">Brain</tissue>
    </source>
</reference>
<evidence type="ECO:0000259" key="11">
    <source>
        <dbReference type="PROSITE" id="PS50132"/>
    </source>
</evidence>
<dbReference type="RefSeq" id="XP_018518447.1">
    <property type="nucleotide sequence ID" value="XM_018662931.2"/>
</dbReference>
<feature type="compositionally biased region" description="Polar residues" evidence="9">
    <location>
        <begin position="1"/>
        <end position="22"/>
    </location>
</feature>
<dbReference type="GO" id="GO:0005737">
    <property type="term" value="C:cytoplasm"/>
    <property type="evidence" value="ECO:0007669"/>
    <property type="project" value="UniProtKB-ARBA"/>
</dbReference>
<dbReference type="GO" id="GO:0009968">
    <property type="term" value="P:negative regulation of signal transduction"/>
    <property type="evidence" value="ECO:0007669"/>
    <property type="project" value="UniProtKB-KW"/>
</dbReference>
<evidence type="ECO:0000313" key="13">
    <source>
        <dbReference type="RefSeq" id="XP_018518447.1"/>
    </source>
</evidence>
<gene>
    <name evidence="13" type="primary">rgs3a</name>
</gene>
<sequence length="1074" mass="117299">MIHNTLKSTQPSERSPRSTHSAAQRRLWRYSGCRGAGQVESQRRSVCVLAADLNAGDGGGGRGGGGGGVMHTIHGLCHLCIGCRLPQVTILRGKDGYGFTICSDSPVRVQAVDPGGPADQAGLQQLDTLLQLNGQPVEQWKCVDLAHAIRNSANEITVVVWRTGPSAKPNFEGLIHRPSYKPSTSNYDTPSPPTRRRAPDVGTSKTPPAVPPLPAHHRATAARRLLVNGSEAGNSGGVGMGTLSWGAQGGSAEELDGKPRHLHHPHTATLKGTRVKASNGDNYIILAPINPGSQILRPVYQDNQGTLAARLYPTRQASGPQPQGGGGGGGAFSGGMSGGVGGGGSSGGGGLSSRTGFLRRSNNSKTTKTSSTSTNTGVPNYQQQNANFANYQNCTIVRSHTPHANYGYVKVAPKILIFPIFVQPLDLCSRTLIISEEMILHESKHHSLKVTVFVYSDLMLVTREDEPGRCNVLQSPLYLRHLRLQDDYAEELRFYLIHMTEKCDCLLSLEAYSADQKRRVCQCLKDNIDKQLQLHRREPPVPHFEQMLEPKVDASSCELGGVGGDRGGACLHLPPRSSEGEESSLYPSSPSEPPNLGSPHPSDPLTPLDEIYMPLGGLVGSEERHKVPPTPPPSTEGEDYKSMEGNEMEIWREVKDVESRREEEEEEDGASRKSTLSESEEKEGGDEEGEMNEEEVNLNLVVSNTDEDNASEPPDTNAPPSSSSSSFVIPELRLDRSFSADALSSPNTDEEEYDEDEDEESEEEEDEDDSDDAYLQRSDSKRRSMVEGATCEKHGGGGLSVQNSLRRRTHSEGSLLQDPRTPCFTSDNAINCLEAGGAHHKGGWTLPSPKTLKKELTKNGGSMHQLCMLFSGRKLSSGSPCSCEVGPEGTKKKKSKNLAKDMKNRLAFLRRRNESPGSNPAGKLDKSMKSVKPTPEEALKWGDSLDKLLAHKYGLAAFRAFLRTEFSEENLEFWLACEEYKKIKSQSKMASKAKKIFAEYIAIQSCKEVNLDSYTRDHTKDNLQNVTRSCFDLAQRRIYGLMEKDSYPRFLRSELYLDLINQKKPSSTSTSSSS</sequence>
<evidence type="ECO:0000256" key="8">
    <source>
        <dbReference type="ARBA" id="ARBA00070073"/>
    </source>
</evidence>
<feature type="domain" description="RGS" evidence="11">
    <location>
        <begin position="944"/>
        <end position="1060"/>
    </location>
</feature>
<dbReference type="PANTHER" id="PTHR46848:SF1">
    <property type="entry name" value="REGULATOR OF G-PROTEIN SIGNALING 3"/>
    <property type="match status" value="1"/>
</dbReference>
<dbReference type="AlphaFoldDB" id="A0AAJ7LC80"/>
<dbReference type="Gene3D" id="2.30.42.10">
    <property type="match status" value="1"/>
</dbReference>
<dbReference type="PRINTS" id="PR01301">
    <property type="entry name" value="RGSPROTEIN"/>
</dbReference>
<name>A0AAJ7LC80_LATCA</name>
<dbReference type="PROSITE" id="PS50132">
    <property type="entry name" value="RGS"/>
    <property type="match status" value="1"/>
</dbReference>
<feature type="compositionally biased region" description="Basic and acidic residues" evidence="9">
    <location>
        <begin position="778"/>
        <end position="795"/>
    </location>
</feature>